<dbReference type="Proteomes" id="UP001732700">
    <property type="component" value="Chromosome 7A"/>
</dbReference>
<dbReference type="EnsemblPlants" id="AVESA.00010b.r2.7AG1195140.1">
    <property type="protein sequence ID" value="AVESA.00010b.r2.7AG1195140.1.CDS.1"/>
    <property type="gene ID" value="AVESA.00010b.r2.7AG1195140"/>
</dbReference>
<organism evidence="1 2">
    <name type="scientific">Avena sativa</name>
    <name type="common">Oat</name>
    <dbReference type="NCBI Taxonomy" id="4498"/>
    <lineage>
        <taxon>Eukaryota</taxon>
        <taxon>Viridiplantae</taxon>
        <taxon>Streptophyta</taxon>
        <taxon>Embryophyta</taxon>
        <taxon>Tracheophyta</taxon>
        <taxon>Spermatophyta</taxon>
        <taxon>Magnoliopsida</taxon>
        <taxon>Liliopsida</taxon>
        <taxon>Poales</taxon>
        <taxon>Poaceae</taxon>
        <taxon>BOP clade</taxon>
        <taxon>Pooideae</taxon>
        <taxon>Poodae</taxon>
        <taxon>Poeae</taxon>
        <taxon>Poeae Chloroplast Group 1 (Aveneae type)</taxon>
        <taxon>Aveninae</taxon>
        <taxon>Avena</taxon>
    </lineage>
</organism>
<sequence>MSIIVDNTDVMDMVSFEDYKSYLSALDKRLKVQNLRTLMLFGEYHGSFAKSFRCMFREARSLRTIFLSGASYSVDDVFLNFSELVHLRYLRFRSVCNKDICLPSALFRLFHLEILDLEKWDGSFGSTSQMSNLVKLRHFVVPAYKLELHSSIHEVGKLKFLRELRRFEVGKEIKGFELSQLGELTELGGSLGIYNLEKVQGKEGGKELKLVHKNHLHNLTLEWDSGRPNKDPLQEENVLENLVPQKNLQHLCIRGHAGSKCPSWLCGNLSVTSLESLCLHDISWNALPPLGELSFVGDPGETCNTGPVSTLSFQCLKTLKLVKIPGLTKWVGNGTCHLFSHLEVIGIQDCPELVELPFSHPTCSQAKQEENMNWFPKLRDLVITGCPKLSSSPPIPWTLSPCYAWITDVGCAFENVSYSRNRKKELCLGIEGKGYQNGTLWNVLNFHNLADLKELHMKKCPPMPLILLQMLKYLKTLKINGMSTALLLFEGDSHRIGCPLPVECIHINKCDANGEELTQLLSYFPKLTELQIGWCKKITGLGVVEHQSTVVAALPVSSPSSSANKSEHAQDGHNQQQIRGEDEIASATQGLLLLPTQLQDLAIYVGADLCLISNSLGNENARDGLQSLCSLRSLVITGCPKFLSSYASSASFCFPFPTSMQKLNLHGVEGMETLACLSNLIYLTELSLSGCQDLRGEGLSPIVAQGRLKKLWIKRIPKFFTGSYSSKIKSLHTDDHAGVLTLPICSLLSSSLTTLSFSEDEEVERFTKEQEEALHLLNSLEELEFHSCKKLQRLPAGLTMLTNLKSLRIQSCPAIQLLPKDRLPSSLQELDIYNCPTIKSLPKGRPVKFITMIESL</sequence>
<accession>A0ACD5ZPX0</accession>
<keyword evidence="2" id="KW-1185">Reference proteome</keyword>
<reference evidence="1" key="2">
    <citation type="submission" date="2025-09" db="UniProtKB">
        <authorList>
            <consortium name="EnsemblPlants"/>
        </authorList>
    </citation>
    <scope>IDENTIFICATION</scope>
</reference>
<evidence type="ECO:0000313" key="1">
    <source>
        <dbReference type="EnsemblPlants" id="AVESA.00010b.r2.7AG1195140.1.CDS.1"/>
    </source>
</evidence>
<name>A0ACD5ZPX0_AVESA</name>
<reference evidence="1" key="1">
    <citation type="submission" date="2021-05" db="EMBL/GenBank/DDBJ databases">
        <authorList>
            <person name="Scholz U."/>
            <person name="Mascher M."/>
            <person name="Fiebig A."/>
        </authorList>
    </citation>
    <scope>NUCLEOTIDE SEQUENCE [LARGE SCALE GENOMIC DNA]</scope>
</reference>
<proteinExistence type="predicted"/>
<protein>
    <submittedName>
        <fullName evidence="1">Uncharacterized protein</fullName>
    </submittedName>
</protein>
<evidence type="ECO:0000313" key="2">
    <source>
        <dbReference type="Proteomes" id="UP001732700"/>
    </source>
</evidence>